<gene>
    <name evidence="3" type="ORF">NCTC12360_03576</name>
</gene>
<keyword evidence="1" id="KW-1133">Transmembrane helix</keyword>
<keyword evidence="1" id="KW-0812">Transmembrane</keyword>
<evidence type="ECO:0000256" key="1">
    <source>
        <dbReference type="SAM" id="Phobius"/>
    </source>
</evidence>
<organism evidence="3 4">
    <name type="scientific">Enterococcus gallinarum</name>
    <dbReference type="NCBI Taxonomy" id="1353"/>
    <lineage>
        <taxon>Bacteria</taxon>
        <taxon>Bacillati</taxon>
        <taxon>Bacillota</taxon>
        <taxon>Bacilli</taxon>
        <taxon>Lactobacillales</taxon>
        <taxon>Enterococcaceae</taxon>
        <taxon>Enterococcus</taxon>
    </lineage>
</organism>
<feature type="domain" description="Tim44-like" evidence="2">
    <location>
        <begin position="155"/>
        <end position="280"/>
    </location>
</feature>
<dbReference type="Gene3D" id="3.10.450.240">
    <property type="match status" value="1"/>
</dbReference>
<feature type="transmembrane region" description="Helical" evidence="1">
    <location>
        <begin position="115"/>
        <end position="131"/>
    </location>
</feature>
<dbReference type="InterPro" id="IPR007379">
    <property type="entry name" value="Tim44-like_dom"/>
</dbReference>
<keyword evidence="4" id="KW-1185">Reference proteome</keyword>
<dbReference type="AlphaFoldDB" id="A0A376H875"/>
<evidence type="ECO:0000313" key="4">
    <source>
        <dbReference type="Proteomes" id="UP000254807"/>
    </source>
</evidence>
<evidence type="ECO:0000259" key="2">
    <source>
        <dbReference type="Pfam" id="PF04280"/>
    </source>
</evidence>
<dbReference type="Pfam" id="PF04280">
    <property type="entry name" value="Tim44"/>
    <property type="match status" value="1"/>
</dbReference>
<reference evidence="3 4" key="1">
    <citation type="submission" date="2018-06" db="EMBL/GenBank/DDBJ databases">
        <authorList>
            <consortium name="Pathogen Informatics"/>
            <person name="Doyle S."/>
        </authorList>
    </citation>
    <scope>NUCLEOTIDE SEQUENCE [LARGE SCALE GENOMIC DNA]</scope>
    <source>
        <strain evidence="3 4">NCTC12360</strain>
    </source>
</reference>
<dbReference type="Proteomes" id="UP000254807">
    <property type="component" value="Unassembled WGS sequence"/>
</dbReference>
<evidence type="ECO:0000313" key="3">
    <source>
        <dbReference type="EMBL" id="STD85025.1"/>
    </source>
</evidence>
<feature type="transmembrane region" description="Helical" evidence="1">
    <location>
        <begin position="39"/>
        <end position="61"/>
    </location>
</feature>
<sequence length="292" mass="33294">MRGCALSIRGDQSGDERDFEKIVGLSEPDKRGYPMKKHYFMAFLLSLFFLFALPVQGMAVAGGHGGGSTSRGGSGGGFGGVTTFDDYSDHYSRASWGRRGYGYYSPYGSTGIDDYVLIGASVGGVAILSLVKRKKDQRARMNDLFAQIPGKKNEKKKLLHEIQQTFFAIQTAWEQETLEKASSYYTEKLLVEHHQVLQQNKEAGIKNHTKKIILQQVENYRQLREDSFSIRIDFSCYDYVEDQISKQVLSGYKHRKQYFSQLWYFNYSEKEGKWQVDFIQPIDLNETRAGSL</sequence>
<protein>
    <submittedName>
        <fullName evidence="3">Tim44-like domain-containing protein</fullName>
    </submittedName>
</protein>
<accession>A0A376H875</accession>
<name>A0A376H875_ENTGA</name>
<keyword evidence="1" id="KW-0472">Membrane</keyword>
<dbReference type="EMBL" id="UFYW01000001">
    <property type="protein sequence ID" value="STD85025.1"/>
    <property type="molecule type" value="Genomic_DNA"/>
</dbReference>
<proteinExistence type="predicted"/>